<dbReference type="GO" id="GO:0008783">
    <property type="term" value="F:agmatinase activity"/>
    <property type="evidence" value="ECO:0007669"/>
    <property type="project" value="UniProtKB-EC"/>
</dbReference>
<evidence type="ECO:0000256" key="1">
    <source>
        <dbReference type="ARBA" id="ARBA00009227"/>
    </source>
</evidence>
<evidence type="ECO:0000313" key="6">
    <source>
        <dbReference type="EMBL" id="HIS65504.1"/>
    </source>
</evidence>
<dbReference type="SUPFAM" id="SSF52768">
    <property type="entry name" value="Arginase/deacetylase"/>
    <property type="match status" value="1"/>
</dbReference>
<keyword evidence="2 4" id="KW-0479">Metal-binding</keyword>
<evidence type="ECO:0000313" key="7">
    <source>
        <dbReference type="Proteomes" id="UP000886741"/>
    </source>
</evidence>
<dbReference type="Proteomes" id="UP000886741">
    <property type="component" value="Unassembled WGS sequence"/>
</dbReference>
<dbReference type="PROSITE" id="PS01053">
    <property type="entry name" value="ARGINASE_1"/>
    <property type="match status" value="1"/>
</dbReference>
<sequence length="286" mass="31381">MLKPQIDTYMACDCESSAARTVLFGAPFDSTTSNRPGTRFGPNALRRESYGLETYSPYQDRDLLDAHVLDLGDLELSMGSSQLALNDIEAQAAAILAAGKRPFLIGGEHLVTLGAFRAVQKQYPDVTIIHFDAHADLRQEYLGVELSHACVLRRCWDLIGDGKIYQFGIRSGDRSEWVWGKDHVSTHPFDFDGLETLVEQLGDKPVYFTVDLDVLDPSVFPGTGTPEPGGVSFDALRKAVTLVCNRCHIVGCDVNELSPHYDPTGASNAVAAKVVREMLLAMNDNF</sequence>
<dbReference type="EMBL" id="DVJJ01000140">
    <property type="protein sequence ID" value="HIS65504.1"/>
    <property type="molecule type" value="Genomic_DNA"/>
</dbReference>
<dbReference type="AlphaFoldDB" id="A0A9D1FAR3"/>
<reference evidence="6" key="1">
    <citation type="submission" date="2020-10" db="EMBL/GenBank/DDBJ databases">
        <authorList>
            <person name="Gilroy R."/>
        </authorList>
    </citation>
    <scope>NUCLEOTIDE SEQUENCE</scope>
    <source>
        <strain evidence="6">ChiBcec16-1751</strain>
    </source>
</reference>
<dbReference type="PANTHER" id="PTHR11358:SF26">
    <property type="entry name" value="GUANIDINO ACID HYDROLASE, MITOCHONDRIAL"/>
    <property type="match status" value="1"/>
</dbReference>
<feature type="binding site" evidence="4">
    <location>
        <position position="109"/>
    </location>
    <ligand>
        <name>Mn(2+)</name>
        <dbReference type="ChEBI" id="CHEBI:29035"/>
        <label>1</label>
    </ligand>
</feature>
<dbReference type="PANTHER" id="PTHR11358">
    <property type="entry name" value="ARGINASE/AGMATINASE"/>
    <property type="match status" value="1"/>
</dbReference>
<comment type="similarity">
    <text evidence="1">Belongs to the arginase family. Agmatinase subfamily.</text>
</comment>
<comment type="caution">
    <text evidence="6">The sequence shown here is derived from an EMBL/GenBank/DDBJ whole genome shotgun (WGS) entry which is preliminary data.</text>
</comment>
<gene>
    <name evidence="6" type="primary">speB</name>
    <name evidence="6" type="ORF">IAA83_09075</name>
</gene>
<proteinExistence type="inferred from homology"/>
<comment type="cofactor">
    <cofactor evidence="4">
        <name>Mn(2+)</name>
        <dbReference type="ChEBI" id="CHEBI:29035"/>
    </cofactor>
    <text evidence="4">Binds 2 manganese ions per subunit.</text>
</comment>
<feature type="binding site" evidence="4">
    <location>
        <position position="213"/>
    </location>
    <ligand>
        <name>Mn(2+)</name>
        <dbReference type="ChEBI" id="CHEBI:29035"/>
        <label>1</label>
    </ligand>
</feature>
<dbReference type="InterPro" id="IPR023696">
    <property type="entry name" value="Ureohydrolase_dom_sf"/>
</dbReference>
<feature type="binding site" evidence="4">
    <location>
        <position position="211"/>
    </location>
    <ligand>
        <name>Mn(2+)</name>
        <dbReference type="ChEBI" id="CHEBI:29035"/>
        <label>1</label>
    </ligand>
</feature>
<dbReference type="GO" id="GO:0033389">
    <property type="term" value="P:putrescine biosynthetic process from arginine, via agmatine"/>
    <property type="evidence" value="ECO:0007669"/>
    <property type="project" value="TreeGrafter"/>
</dbReference>
<dbReference type="PROSITE" id="PS51409">
    <property type="entry name" value="ARGINASE_2"/>
    <property type="match status" value="1"/>
</dbReference>
<reference evidence="6" key="2">
    <citation type="journal article" date="2021" name="PeerJ">
        <title>Extensive microbial diversity within the chicken gut microbiome revealed by metagenomics and culture.</title>
        <authorList>
            <person name="Gilroy R."/>
            <person name="Ravi A."/>
            <person name="Getino M."/>
            <person name="Pursley I."/>
            <person name="Horton D.L."/>
            <person name="Alikhan N.F."/>
            <person name="Baker D."/>
            <person name="Gharbi K."/>
            <person name="Hall N."/>
            <person name="Watson M."/>
            <person name="Adriaenssens E.M."/>
            <person name="Foster-Nyarko E."/>
            <person name="Jarju S."/>
            <person name="Secka A."/>
            <person name="Antonio M."/>
            <person name="Oren A."/>
            <person name="Chaudhuri R.R."/>
            <person name="La Ragione R."/>
            <person name="Hildebrand F."/>
            <person name="Pallen M.J."/>
        </authorList>
    </citation>
    <scope>NUCLEOTIDE SEQUENCE</scope>
    <source>
        <strain evidence="6">ChiBcec16-1751</strain>
    </source>
</reference>
<dbReference type="Pfam" id="PF00491">
    <property type="entry name" value="Arginase"/>
    <property type="match status" value="1"/>
</dbReference>
<evidence type="ECO:0000256" key="5">
    <source>
        <dbReference type="RuleBase" id="RU003684"/>
    </source>
</evidence>
<keyword evidence="4" id="KW-0464">Manganese</keyword>
<keyword evidence="3 5" id="KW-0378">Hydrolase</keyword>
<dbReference type="GO" id="GO:0046872">
    <property type="term" value="F:metal ion binding"/>
    <property type="evidence" value="ECO:0007669"/>
    <property type="project" value="UniProtKB-KW"/>
</dbReference>
<dbReference type="Gene3D" id="3.40.800.10">
    <property type="entry name" value="Ureohydrolase domain"/>
    <property type="match status" value="1"/>
</dbReference>
<dbReference type="InterPro" id="IPR020855">
    <property type="entry name" value="Ureohydrolase_Mn_BS"/>
</dbReference>
<dbReference type="NCBIfam" id="TIGR01230">
    <property type="entry name" value="agmatinase"/>
    <property type="match status" value="1"/>
</dbReference>
<dbReference type="EC" id="3.5.3.11" evidence="6"/>
<organism evidence="6 7">
    <name type="scientific">Candidatus Avoscillospira avistercoris</name>
    <dbReference type="NCBI Taxonomy" id="2840707"/>
    <lineage>
        <taxon>Bacteria</taxon>
        <taxon>Bacillati</taxon>
        <taxon>Bacillota</taxon>
        <taxon>Clostridia</taxon>
        <taxon>Eubacteriales</taxon>
        <taxon>Oscillospiraceae</taxon>
        <taxon>Oscillospiraceae incertae sedis</taxon>
        <taxon>Candidatus Avoscillospira</taxon>
    </lineage>
</organism>
<name>A0A9D1FAR3_9FIRM</name>
<feature type="binding site" evidence="4">
    <location>
        <position position="136"/>
    </location>
    <ligand>
        <name>Mn(2+)</name>
        <dbReference type="ChEBI" id="CHEBI:29035"/>
        <label>1</label>
    </ligand>
</feature>
<evidence type="ECO:0000256" key="2">
    <source>
        <dbReference type="ARBA" id="ARBA00022723"/>
    </source>
</evidence>
<feature type="binding site" evidence="4">
    <location>
        <position position="132"/>
    </location>
    <ligand>
        <name>Mn(2+)</name>
        <dbReference type="ChEBI" id="CHEBI:29035"/>
        <label>1</label>
    </ligand>
</feature>
<accession>A0A9D1FAR3</accession>
<evidence type="ECO:0000256" key="4">
    <source>
        <dbReference type="PIRSR" id="PIRSR036979-1"/>
    </source>
</evidence>
<dbReference type="PIRSF" id="PIRSF036979">
    <property type="entry name" value="Arginase"/>
    <property type="match status" value="1"/>
</dbReference>
<dbReference type="InterPro" id="IPR005925">
    <property type="entry name" value="Agmatinase-rel"/>
</dbReference>
<dbReference type="CDD" id="cd11593">
    <property type="entry name" value="Agmatinase-like_2"/>
    <property type="match status" value="1"/>
</dbReference>
<dbReference type="InterPro" id="IPR006035">
    <property type="entry name" value="Ureohydrolase"/>
</dbReference>
<evidence type="ECO:0000256" key="3">
    <source>
        <dbReference type="ARBA" id="ARBA00022801"/>
    </source>
</evidence>
<feature type="binding site" evidence="4">
    <location>
        <position position="134"/>
    </location>
    <ligand>
        <name>Mn(2+)</name>
        <dbReference type="ChEBI" id="CHEBI:29035"/>
        <label>1</label>
    </ligand>
</feature>
<protein>
    <submittedName>
        <fullName evidence="6">Agmatinase</fullName>
        <ecNumber evidence="6">3.5.3.11</ecNumber>
    </submittedName>
</protein>